<keyword evidence="1" id="KW-0812">Transmembrane</keyword>
<keyword evidence="1" id="KW-1133">Transmembrane helix</keyword>
<gene>
    <name evidence="2" type="primary">6</name>
</gene>
<evidence type="ECO:0000256" key="1">
    <source>
        <dbReference type="SAM" id="Phobius"/>
    </source>
</evidence>
<organism evidence="2 3">
    <name type="scientific">Pseudomonas phage phi8</name>
    <dbReference type="NCBI Taxonomy" id="120086"/>
    <lineage>
        <taxon>Viruses</taxon>
        <taxon>Riboviria</taxon>
        <taxon>Orthornavirae</taxon>
        <taxon>Duplornaviricota</taxon>
        <taxon>Vidaverviricetes</taxon>
        <taxon>Mindivirales</taxon>
        <taxon>Cystoviridae</taxon>
        <taxon>Alphacystovirus</taxon>
        <taxon>Alphacystovirus phi8</taxon>
        <taxon>Cystovirus phi8</taxon>
    </lineage>
</organism>
<reference evidence="2 3" key="1">
    <citation type="journal article" date="2000" name="Virology">
        <title>Characterization of phi8, a bacteriophage containing three double-stranded RNA genomic segments and distantly related to Phi6.</title>
        <authorList>
            <person name="Hoogstraten D."/>
            <person name="Qiao X."/>
            <person name="Sun Y."/>
            <person name="Hu A."/>
            <person name="Onodera S."/>
            <person name="Mindich L."/>
        </authorList>
    </citation>
    <scope>NUCLEOTIDE SEQUENCE [LARGE SCALE GENOMIC DNA]</scope>
</reference>
<sequence length="144" mass="14464">MGSALKSIKRFLAKVLVIIALVLVAIAVIYWNSDSIGFLGKIADSTGIAGIGLLGPGQLLMIAGLIGVLAFFIDSEAAGEVLSAVSDIAKGIATGVTEVVSGAAKSLLSSPLGLLLGGVAAFAVYRFVSKDENTITVKGASNAD</sequence>
<accession>Q9MC11</accession>
<protein>
    <submittedName>
        <fullName evidence="2">p6</fullName>
    </submittedName>
</protein>
<feature type="transmembrane region" description="Helical" evidence="1">
    <location>
        <begin position="12"/>
        <end position="31"/>
    </location>
</feature>
<feature type="transmembrane region" description="Helical" evidence="1">
    <location>
        <begin position="51"/>
        <end position="73"/>
    </location>
</feature>
<dbReference type="KEGG" id="vg:956606"/>
<dbReference type="RefSeq" id="NP_524565.1">
    <property type="nucleotide sequence ID" value="NC_003300.1"/>
</dbReference>
<proteinExistence type="predicted"/>
<keyword evidence="3" id="KW-1185">Reference proteome</keyword>
<keyword evidence="1" id="KW-0472">Membrane</keyword>
<evidence type="ECO:0000313" key="2">
    <source>
        <dbReference type="EMBL" id="AAF63304.1"/>
    </source>
</evidence>
<name>Q9MC11_9VIRU</name>
<dbReference type="Proteomes" id="UP000000734">
    <property type="component" value="Genome"/>
</dbReference>
<evidence type="ECO:0000313" key="3">
    <source>
        <dbReference type="Proteomes" id="UP000000734"/>
    </source>
</evidence>
<dbReference type="EMBL" id="AF226852">
    <property type="protein sequence ID" value="AAF63304.1"/>
    <property type="molecule type" value="Genomic_RNA"/>
</dbReference>